<dbReference type="RefSeq" id="WP_013496340.1">
    <property type="nucleotide sequence ID" value="NC_014831.1"/>
</dbReference>
<dbReference type="PANTHER" id="PTHR42711">
    <property type="entry name" value="ABC TRANSPORTER ATP-BINDING PROTEIN"/>
    <property type="match status" value="1"/>
</dbReference>
<dbReference type="InterPro" id="IPR027417">
    <property type="entry name" value="P-loop_NTPase"/>
</dbReference>
<dbReference type="AlphaFoldDB" id="E6SJ15"/>
<dbReference type="PANTHER" id="PTHR42711:SF5">
    <property type="entry name" value="ABC TRANSPORTER ATP-BINDING PROTEIN NATA"/>
    <property type="match status" value="1"/>
</dbReference>
<name>E6SJ15_THEM7</name>
<dbReference type="CDD" id="cd03230">
    <property type="entry name" value="ABC_DR_subfamily_A"/>
    <property type="match status" value="1"/>
</dbReference>
<dbReference type="GO" id="GO:0005524">
    <property type="term" value="F:ATP binding"/>
    <property type="evidence" value="ECO:0007669"/>
    <property type="project" value="UniProtKB-KW"/>
</dbReference>
<dbReference type="STRING" id="644966.Tmar_1956"/>
<dbReference type="HOGENOM" id="CLU_000604_1_2_9"/>
<evidence type="ECO:0000256" key="5">
    <source>
        <dbReference type="SAM" id="MobiDB-lite"/>
    </source>
</evidence>
<reference evidence="7 8" key="1">
    <citation type="journal article" date="2010" name="Stand. Genomic Sci.">
        <title>Complete genome sequence of Thermaerobacter marianensis type strain (7p75a).</title>
        <authorList>
            <person name="Han C."/>
            <person name="Gu W."/>
            <person name="Zhang X."/>
            <person name="Lapidus A."/>
            <person name="Nolan M."/>
            <person name="Copeland A."/>
            <person name="Lucas S."/>
            <person name="Del Rio T.G."/>
            <person name="Tice H."/>
            <person name="Cheng J.F."/>
            <person name="Tapia R."/>
            <person name="Goodwin L."/>
            <person name="Pitluck S."/>
            <person name="Pagani I."/>
            <person name="Ivanova N."/>
            <person name="Mavromatis K."/>
            <person name="Mikhailova N."/>
            <person name="Pati A."/>
            <person name="Chen A."/>
            <person name="Palaniappan K."/>
            <person name="Land M."/>
            <person name="Hauser L."/>
            <person name="Chang Y.J."/>
            <person name="Jeffries C.D."/>
            <person name="Schneider S."/>
            <person name="Rohde M."/>
            <person name="Goker M."/>
            <person name="Pukall R."/>
            <person name="Woyke T."/>
            <person name="Bristow J."/>
            <person name="Eisen J.A."/>
            <person name="Markowitz V."/>
            <person name="Hugenholtz P."/>
            <person name="Kyrpides N.C."/>
            <person name="Klenk H.P."/>
            <person name="Detter J.C."/>
        </authorList>
    </citation>
    <scope>NUCLEOTIDE SEQUENCE [LARGE SCALE GENOMIC DNA]</scope>
    <source>
        <strain evidence="8">ATCC 700841 / DSM 12885 / JCM 10246 / 7p75a</strain>
    </source>
</reference>
<dbReference type="GO" id="GO:0016887">
    <property type="term" value="F:ATP hydrolysis activity"/>
    <property type="evidence" value="ECO:0007669"/>
    <property type="project" value="InterPro"/>
</dbReference>
<evidence type="ECO:0000313" key="8">
    <source>
        <dbReference type="Proteomes" id="UP000008915"/>
    </source>
</evidence>
<dbReference type="SUPFAM" id="SSF52540">
    <property type="entry name" value="P-loop containing nucleoside triphosphate hydrolases"/>
    <property type="match status" value="1"/>
</dbReference>
<keyword evidence="4" id="KW-0067">ATP-binding</keyword>
<dbReference type="EMBL" id="CP002344">
    <property type="protein sequence ID" value="ADU52039.1"/>
    <property type="molecule type" value="Genomic_DNA"/>
</dbReference>
<dbReference type="InterPro" id="IPR003439">
    <property type="entry name" value="ABC_transporter-like_ATP-bd"/>
</dbReference>
<dbReference type="InterPro" id="IPR050763">
    <property type="entry name" value="ABC_transporter_ATP-binding"/>
</dbReference>
<feature type="domain" description="ABC transporter" evidence="6">
    <location>
        <begin position="5"/>
        <end position="230"/>
    </location>
</feature>
<evidence type="ECO:0000256" key="3">
    <source>
        <dbReference type="ARBA" id="ARBA00022741"/>
    </source>
</evidence>
<dbReference type="Gene3D" id="3.40.50.300">
    <property type="entry name" value="P-loop containing nucleotide triphosphate hydrolases"/>
    <property type="match status" value="1"/>
</dbReference>
<sequence length="362" mass="38102">MPAAIAIRGLTKYYGRARGVEDLDLEVEEGEIFGFIGPNGAGKTTTIRTLLGLVRPTSGSVQVFGRPVPPGGGPRLAEVGYLPSEVAYYPDMTGQELLAYAAGFYPRVDRRWVARLVERLQLDPSRPVRTYSLGNRKKLGIVQALLHQPRLLILDEPSSGLDPLIRAELFEILREVNAAGTTIFFSTHVLEEVDRLCHRVAMIRDGRLLQVAPVDDLPGRHMKIVTLRLAGGAPLPGDLLVRWGDPRPEPVPGKPGTYRLLVRAPVQELVAALAPLALEDLTIAEPGLEDVFLTMYRVGDGAPDSGSGTQGGGDDAAGPGDGPQGSGPGTPGGGAGGRGGPAGTASGGRVIRTGRPDGGAGR</sequence>
<accession>E6SJ15</accession>
<evidence type="ECO:0000259" key="6">
    <source>
        <dbReference type="PROSITE" id="PS50893"/>
    </source>
</evidence>
<comment type="similarity">
    <text evidence="1">Belongs to the ABC transporter superfamily.</text>
</comment>
<proteinExistence type="inferred from homology"/>
<dbReference type="PROSITE" id="PS00211">
    <property type="entry name" value="ABC_TRANSPORTER_1"/>
    <property type="match status" value="1"/>
</dbReference>
<dbReference type="InterPro" id="IPR003593">
    <property type="entry name" value="AAA+_ATPase"/>
</dbReference>
<dbReference type="PROSITE" id="PS50893">
    <property type="entry name" value="ABC_TRANSPORTER_2"/>
    <property type="match status" value="1"/>
</dbReference>
<evidence type="ECO:0000256" key="4">
    <source>
        <dbReference type="ARBA" id="ARBA00022840"/>
    </source>
</evidence>
<evidence type="ECO:0000313" key="7">
    <source>
        <dbReference type="EMBL" id="ADU52039.1"/>
    </source>
</evidence>
<evidence type="ECO:0000256" key="2">
    <source>
        <dbReference type="ARBA" id="ARBA00022448"/>
    </source>
</evidence>
<evidence type="ECO:0000256" key="1">
    <source>
        <dbReference type="ARBA" id="ARBA00005417"/>
    </source>
</evidence>
<dbReference type="KEGG" id="tmr:Tmar_1956"/>
<feature type="region of interest" description="Disordered" evidence="5">
    <location>
        <begin position="302"/>
        <end position="362"/>
    </location>
</feature>
<protein>
    <submittedName>
        <fullName evidence="7">ABC transporter related protein</fullName>
    </submittedName>
</protein>
<organism evidence="7 8">
    <name type="scientific">Thermaerobacter marianensis (strain ATCC 700841 / DSM 12885 / JCM 10246 / 7p75a)</name>
    <dbReference type="NCBI Taxonomy" id="644966"/>
    <lineage>
        <taxon>Bacteria</taxon>
        <taxon>Bacillati</taxon>
        <taxon>Bacillota</taxon>
        <taxon>Clostridia</taxon>
        <taxon>Eubacteriales</taxon>
        <taxon>Clostridiales Family XVII. Incertae Sedis</taxon>
        <taxon>Thermaerobacter</taxon>
    </lineage>
</organism>
<dbReference type="Pfam" id="PF00005">
    <property type="entry name" value="ABC_tran"/>
    <property type="match status" value="1"/>
</dbReference>
<dbReference type="SMART" id="SM00382">
    <property type="entry name" value="AAA"/>
    <property type="match status" value="1"/>
</dbReference>
<keyword evidence="8" id="KW-1185">Reference proteome</keyword>
<feature type="compositionally biased region" description="Gly residues" evidence="5">
    <location>
        <begin position="308"/>
        <end position="346"/>
    </location>
</feature>
<keyword evidence="2" id="KW-0813">Transport</keyword>
<gene>
    <name evidence="7" type="ordered locus">Tmar_1956</name>
</gene>
<keyword evidence="3" id="KW-0547">Nucleotide-binding</keyword>
<reference evidence="8" key="2">
    <citation type="journal article" date="2010" name="Stand. Genomic Sci.">
        <title>Complete genome sequence of Thermaerobacter marianensis type strain (7p75aT).</title>
        <authorList>
            <person name="Han C."/>
            <person name="Gu W."/>
            <person name="Zhang X."/>
            <person name="Lapidus A."/>
            <person name="Nolan M."/>
            <person name="Copeland A."/>
            <person name="Lucas S."/>
            <person name="Glavina Del Rio T."/>
            <person name="Tice H."/>
            <person name="Cheng J."/>
            <person name="Tapia R."/>
            <person name="Goodwin L."/>
            <person name="Pitluck S."/>
            <person name="Pagani I."/>
            <person name="Ivanova N."/>
            <person name="Mavromatis K."/>
            <person name="Mikhailova N."/>
            <person name="Pati A."/>
            <person name="Chen A."/>
            <person name="Palaniappan K."/>
            <person name="Land M."/>
            <person name="Hauser L."/>
            <person name="Chang Y."/>
            <person name="Jeffries C."/>
            <person name="Schneider S."/>
            <person name="Rohde M."/>
            <person name="Goker M."/>
            <person name="Pukall R."/>
            <person name="Woyke T."/>
            <person name="Bristow J."/>
            <person name="Eisen J."/>
            <person name="Markowitz V."/>
            <person name="Hugenholtz P."/>
            <person name="Kyrpides N."/>
            <person name="Klenk H."/>
            <person name="Detter J."/>
        </authorList>
    </citation>
    <scope>NUCLEOTIDE SEQUENCE [LARGE SCALE GENOMIC DNA]</scope>
    <source>
        <strain evidence="8">ATCC 700841 / DSM 12885 / JCM 10246 / 7p75a</strain>
    </source>
</reference>
<dbReference type="InterPro" id="IPR017871">
    <property type="entry name" value="ABC_transporter-like_CS"/>
</dbReference>
<dbReference type="eggNOG" id="COG1131">
    <property type="taxonomic scope" value="Bacteria"/>
</dbReference>
<dbReference type="Proteomes" id="UP000008915">
    <property type="component" value="Chromosome"/>
</dbReference>